<sequence>MANLNNLPIKSISHMARDELVLHILTIRNARRAPTKLAKATNVKTQKNSGPRSTKDILSMLSPEQARMLLSQLGDEDDEEEQ</sequence>
<evidence type="ECO:0000313" key="2">
    <source>
        <dbReference type="EMBL" id="QJA49464.1"/>
    </source>
</evidence>
<reference evidence="2" key="1">
    <citation type="submission" date="2020-03" db="EMBL/GenBank/DDBJ databases">
        <title>The deep terrestrial virosphere.</title>
        <authorList>
            <person name="Holmfeldt K."/>
            <person name="Nilsson E."/>
            <person name="Simone D."/>
            <person name="Lopez-Fernandez M."/>
            <person name="Wu X."/>
            <person name="de Brujin I."/>
            <person name="Lundin D."/>
            <person name="Andersson A."/>
            <person name="Bertilsson S."/>
            <person name="Dopson M."/>
        </authorList>
    </citation>
    <scope>NUCLEOTIDE SEQUENCE</scope>
    <source>
        <strain evidence="4">MM415A00172</strain>
        <strain evidence="3">MM415B00296</strain>
        <strain evidence="2">TM448A01366</strain>
    </source>
</reference>
<gene>
    <name evidence="4" type="ORF">MM415A00172_0074</name>
    <name evidence="3" type="ORF">MM415B00296_0070</name>
    <name evidence="2" type="ORF">TM448A01366_0010</name>
</gene>
<evidence type="ECO:0000313" key="4">
    <source>
        <dbReference type="EMBL" id="QJA84730.1"/>
    </source>
</evidence>
<organism evidence="2">
    <name type="scientific">viral metagenome</name>
    <dbReference type="NCBI Taxonomy" id="1070528"/>
    <lineage>
        <taxon>unclassified sequences</taxon>
        <taxon>metagenomes</taxon>
        <taxon>organismal metagenomes</taxon>
    </lineage>
</organism>
<protein>
    <submittedName>
        <fullName evidence="2">Uncharacterized protein</fullName>
    </submittedName>
</protein>
<accession>A0A6H1ZPG7</accession>
<dbReference type="EMBL" id="MT144138">
    <property type="protein sequence ID" value="QJA49464.1"/>
    <property type="molecule type" value="Genomic_DNA"/>
</dbReference>
<dbReference type="EMBL" id="MT142533">
    <property type="protein sequence ID" value="QJA84730.1"/>
    <property type="molecule type" value="Genomic_DNA"/>
</dbReference>
<proteinExistence type="predicted"/>
<feature type="compositionally biased region" description="Polar residues" evidence="1">
    <location>
        <begin position="42"/>
        <end position="52"/>
    </location>
</feature>
<feature type="region of interest" description="Disordered" evidence="1">
    <location>
        <begin position="37"/>
        <end position="57"/>
    </location>
</feature>
<evidence type="ECO:0000313" key="3">
    <source>
        <dbReference type="EMBL" id="QJA67164.1"/>
    </source>
</evidence>
<evidence type="ECO:0000256" key="1">
    <source>
        <dbReference type="SAM" id="MobiDB-lite"/>
    </source>
</evidence>
<dbReference type="EMBL" id="MT141566">
    <property type="protein sequence ID" value="QJA67164.1"/>
    <property type="molecule type" value="Genomic_DNA"/>
</dbReference>
<dbReference type="AlphaFoldDB" id="A0A6H1ZPG7"/>
<name>A0A6H1ZPG7_9ZZZZ</name>